<dbReference type="EMBL" id="FNOP01000008">
    <property type="protein sequence ID" value="SDW90382.1"/>
    <property type="molecule type" value="Genomic_DNA"/>
</dbReference>
<proteinExistence type="predicted"/>
<comment type="caution">
    <text evidence="2">The sequence shown here is derived from an EMBL/GenBank/DDBJ whole genome shotgun (WGS) entry which is preliminary data.</text>
</comment>
<gene>
    <name evidence="2" type="ORF">SAMN05216495_10865</name>
</gene>
<evidence type="ECO:0000313" key="3">
    <source>
        <dbReference type="Proteomes" id="UP000182379"/>
    </source>
</evidence>
<dbReference type="RefSeq" id="WP_256334055.1">
    <property type="nucleotide sequence ID" value="NZ_DLEB01000096.1"/>
</dbReference>
<dbReference type="Proteomes" id="UP000182379">
    <property type="component" value="Unassembled WGS sequence"/>
</dbReference>
<sequence length="113" mass="12562">MNLFAAGIDYFIKGGWVMWPLLVCSIATLAIGVERTLYFRKADSGRGFTKKFCTYIEENNWDAAKQLADTTRGEIVKLATIVMAAMEIMSSWKISSATGQSGPWTNLNRTCPI</sequence>
<keyword evidence="1" id="KW-0472">Membrane</keyword>
<reference evidence="2 3" key="1">
    <citation type="submission" date="2016-10" db="EMBL/GenBank/DDBJ databases">
        <authorList>
            <person name="Varghese N."/>
            <person name="Submissions S."/>
        </authorList>
    </citation>
    <scope>NUCLEOTIDE SEQUENCE [LARGE SCALE GENOMIC DNA]</scope>
    <source>
        <strain evidence="2 3">WCC6</strain>
    </source>
</reference>
<feature type="transmembrane region" description="Helical" evidence="1">
    <location>
        <begin position="16"/>
        <end position="33"/>
    </location>
</feature>
<evidence type="ECO:0000313" key="2">
    <source>
        <dbReference type="EMBL" id="SDW90382.1"/>
    </source>
</evidence>
<name>A0A1H2XBS3_ACIFE</name>
<keyword evidence="1" id="KW-0812">Transmembrane</keyword>
<protein>
    <submittedName>
        <fullName evidence="2">Biopolymer transport protein ExbB</fullName>
    </submittedName>
</protein>
<accession>A0A1H2XBS3</accession>
<organism evidence="2 3">
    <name type="scientific">Acidaminococcus fermentans</name>
    <dbReference type="NCBI Taxonomy" id="905"/>
    <lineage>
        <taxon>Bacteria</taxon>
        <taxon>Bacillati</taxon>
        <taxon>Bacillota</taxon>
        <taxon>Negativicutes</taxon>
        <taxon>Acidaminococcales</taxon>
        <taxon>Acidaminococcaceae</taxon>
        <taxon>Acidaminococcus</taxon>
    </lineage>
</organism>
<dbReference type="AlphaFoldDB" id="A0A1H2XBS3"/>
<keyword evidence="1" id="KW-1133">Transmembrane helix</keyword>
<evidence type="ECO:0000256" key="1">
    <source>
        <dbReference type="SAM" id="Phobius"/>
    </source>
</evidence>